<dbReference type="EMBL" id="CDHN01000002">
    <property type="protein sequence ID" value="CEJ89152.1"/>
    <property type="molecule type" value="Genomic_DNA"/>
</dbReference>
<dbReference type="PRINTS" id="PR01038">
    <property type="entry name" value="TRNASYNTHARG"/>
</dbReference>
<evidence type="ECO:0000256" key="2">
    <source>
        <dbReference type="ARBA" id="ARBA00012837"/>
    </source>
</evidence>
<dbReference type="InterPro" id="IPR001278">
    <property type="entry name" value="Arg-tRNA-ligase"/>
</dbReference>
<dbReference type="OrthoDB" id="68056at2759"/>
<evidence type="ECO:0000256" key="9">
    <source>
        <dbReference type="ARBA" id="ARBA00049339"/>
    </source>
</evidence>
<dbReference type="HOGENOM" id="CLU_006406_6_2_1"/>
<dbReference type="GO" id="GO:0005524">
    <property type="term" value="F:ATP binding"/>
    <property type="evidence" value="ECO:0007669"/>
    <property type="project" value="UniProtKB-KW"/>
</dbReference>
<comment type="catalytic activity">
    <reaction evidence="9">
        <text>tRNA(Arg) + L-arginine + ATP = L-arginyl-tRNA(Arg) + AMP + diphosphate</text>
        <dbReference type="Rhea" id="RHEA:20301"/>
        <dbReference type="Rhea" id="RHEA-COMP:9658"/>
        <dbReference type="Rhea" id="RHEA-COMP:9673"/>
        <dbReference type="ChEBI" id="CHEBI:30616"/>
        <dbReference type="ChEBI" id="CHEBI:32682"/>
        <dbReference type="ChEBI" id="CHEBI:33019"/>
        <dbReference type="ChEBI" id="CHEBI:78442"/>
        <dbReference type="ChEBI" id="CHEBI:78513"/>
        <dbReference type="ChEBI" id="CHEBI:456215"/>
        <dbReference type="EC" id="6.1.1.19"/>
    </reaction>
</comment>
<organism evidence="15 16">
    <name type="scientific">[Torrubiella] hemipterigena</name>
    <dbReference type="NCBI Taxonomy" id="1531966"/>
    <lineage>
        <taxon>Eukaryota</taxon>
        <taxon>Fungi</taxon>
        <taxon>Dikarya</taxon>
        <taxon>Ascomycota</taxon>
        <taxon>Pezizomycotina</taxon>
        <taxon>Sordariomycetes</taxon>
        <taxon>Hypocreomycetidae</taxon>
        <taxon>Hypocreales</taxon>
        <taxon>Clavicipitaceae</taxon>
        <taxon>Clavicipitaceae incertae sedis</taxon>
        <taxon>'Torrubiella' clade</taxon>
    </lineage>
</organism>
<evidence type="ECO:0000259" key="14">
    <source>
        <dbReference type="SMART" id="SM01016"/>
    </source>
</evidence>
<feature type="compositionally biased region" description="Polar residues" evidence="12">
    <location>
        <begin position="50"/>
        <end position="64"/>
    </location>
</feature>
<dbReference type="InterPro" id="IPR009080">
    <property type="entry name" value="tRNAsynth_Ia_anticodon-bd"/>
</dbReference>
<evidence type="ECO:0000313" key="15">
    <source>
        <dbReference type="EMBL" id="CEJ89152.1"/>
    </source>
</evidence>
<feature type="region of interest" description="Disordered" evidence="12">
    <location>
        <begin position="35"/>
        <end position="66"/>
    </location>
</feature>
<evidence type="ECO:0000259" key="13">
    <source>
        <dbReference type="SMART" id="SM00836"/>
    </source>
</evidence>
<evidence type="ECO:0000256" key="4">
    <source>
        <dbReference type="ARBA" id="ARBA00022741"/>
    </source>
</evidence>
<dbReference type="SMART" id="SM00836">
    <property type="entry name" value="DALR_1"/>
    <property type="match status" value="1"/>
</dbReference>
<feature type="domain" description="Arginyl tRNA synthetase N-terminal" evidence="14">
    <location>
        <begin position="104"/>
        <end position="184"/>
    </location>
</feature>
<proteinExistence type="inferred from homology"/>
<dbReference type="CDD" id="cd07956">
    <property type="entry name" value="Anticodon_Ia_Arg"/>
    <property type="match status" value="1"/>
</dbReference>
<evidence type="ECO:0000256" key="11">
    <source>
        <dbReference type="SAM" id="Coils"/>
    </source>
</evidence>
<reference evidence="15 16" key="1">
    <citation type="journal article" date="2015" name="Genome Announc.">
        <title>Draft Genome Sequence and Gene Annotation of the Entomopathogenic Fungus Verticillium hemipterigenum.</title>
        <authorList>
            <person name="Horn F."/>
            <person name="Habel A."/>
            <person name="Scharf D.H."/>
            <person name="Dworschak J."/>
            <person name="Brakhage A.A."/>
            <person name="Guthke R."/>
            <person name="Hertweck C."/>
            <person name="Linde J."/>
        </authorList>
    </citation>
    <scope>NUCLEOTIDE SEQUENCE [LARGE SCALE GENOMIC DNA]</scope>
</reference>
<dbReference type="AlphaFoldDB" id="A0A0A1THR0"/>
<gene>
    <name evidence="15" type="ORF">VHEMI05013</name>
</gene>
<keyword evidence="16" id="KW-1185">Reference proteome</keyword>
<dbReference type="CDD" id="cd00671">
    <property type="entry name" value="ArgRS_core"/>
    <property type="match status" value="1"/>
</dbReference>
<dbReference type="PROSITE" id="PS00178">
    <property type="entry name" value="AA_TRNA_LIGASE_I"/>
    <property type="match status" value="1"/>
</dbReference>
<keyword evidence="6 10" id="KW-0648">Protein biosynthesis</keyword>
<sequence length="706" mass="79693">MHRLATRHCSYHFLFSAPSKAPAACARSTSKLFSSQPPRLLQPRHRHLHTTNSFSRTQPQPTTTDKSHIAMATQASFDNLAQQFQHLPLLDRYPNSFPDINPVDVYRSHITSILHDITGVDPSIIYPALQWTATLDKGDLMLAIPALRVKGKPDELGKQWLEKWPESPLVEKPIQSGPFLPFFFKAGPLSKTVIPMVLDRKDTFGENKSLGLRDMNDPSKGQQRIIVEFSSPNIAKPFHAGHLRSTIIGGFLANLYRAVGWDVISINYLGDWGKQYGVLAYGFGKYGSEEELVKDPINHLFHVYVKVSKDVAEEKEQAEKLKAEGKEEEAQKLLDEGTDEKARSYFKKMTEGDEEALALWKRFRDYSIERYKKTYARLNIHFDEYSGESKVSEDEMQEAAAKLKEMGLAHDDKGALLIDFTQAVPGKEGKSLGKAILRKRDGTALYLTRDISELLARHEKYKFDKMVYVIASEQDLHVKQFFKIVSLMGQKEIADKCQHVNFGLILGMSTRKGTVKFLDDILRDVGDHMHDVMKTNEDKYSQVEDPAKVSDLLGISSVMVQDMTGKRINNYTFDLARMTSFEGDTGPYLQYAHARLCSITRKAGLTDEEIAGADLSLLTEDMAINLVRVISQWPDVVQNVLKTLEPTTVLTYLFKLTHTLSTSYNHLRIVGSEAEVMKARMALYSAARVVLHNGMSLLGLSPVERM</sequence>
<keyword evidence="4 10" id="KW-0547">Nucleotide-binding</keyword>
<name>A0A0A1THR0_9HYPO</name>
<evidence type="ECO:0000256" key="12">
    <source>
        <dbReference type="SAM" id="MobiDB-lite"/>
    </source>
</evidence>
<dbReference type="GO" id="GO:0005739">
    <property type="term" value="C:mitochondrion"/>
    <property type="evidence" value="ECO:0007669"/>
    <property type="project" value="TreeGrafter"/>
</dbReference>
<dbReference type="InterPro" id="IPR014729">
    <property type="entry name" value="Rossmann-like_a/b/a_fold"/>
</dbReference>
<dbReference type="SUPFAM" id="SSF52374">
    <property type="entry name" value="Nucleotidylyl transferase"/>
    <property type="match status" value="1"/>
</dbReference>
<dbReference type="Gene3D" id="3.30.1360.70">
    <property type="entry name" value="Arginyl tRNA synthetase N-terminal domain"/>
    <property type="match status" value="1"/>
</dbReference>
<dbReference type="PANTHER" id="PTHR11956:SF11">
    <property type="entry name" value="ARGININE--TRNA LIGASE, MITOCHONDRIAL-RELATED"/>
    <property type="match status" value="1"/>
</dbReference>
<dbReference type="Pfam" id="PF00750">
    <property type="entry name" value="tRNA-synt_1d"/>
    <property type="match status" value="1"/>
</dbReference>
<dbReference type="SUPFAM" id="SSF55190">
    <property type="entry name" value="Arginyl-tRNA synthetase (ArgRS), N-terminal 'additional' domain"/>
    <property type="match status" value="1"/>
</dbReference>
<evidence type="ECO:0000256" key="7">
    <source>
        <dbReference type="ARBA" id="ARBA00023146"/>
    </source>
</evidence>
<dbReference type="InterPro" id="IPR008909">
    <property type="entry name" value="DALR_anticod-bd"/>
</dbReference>
<dbReference type="Gene3D" id="3.40.50.620">
    <property type="entry name" value="HUPs"/>
    <property type="match status" value="1"/>
</dbReference>
<dbReference type="FunFam" id="1.10.730.10:FF:000006">
    <property type="entry name" value="Arginyl-tRNA synthetase 2, mitochondrial"/>
    <property type="match status" value="1"/>
</dbReference>
<evidence type="ECO:0000313" key="16">
    <source>
        <dbReference type="Proteomes" id="UP000039046"/>
    </source>
</evidence>
<feature type="domain" description="DALR anticodon binding" evidence="13">
    <location>
        <begin position="589"/>
        <end position="706"/>
    </location>
</feature>
<dbReference type="SMART" id="SM01016">
    <property type="entry name" value="Arg_tRNA_synt_N"/>
    <property type="match status" value="1"/>
</dbReference>
<dbReference type="Proteomes" id="UP000039046">
    <property type="component" value="Unassembled WGS sequence"/>
</dbReference>
<evidence type="ECO:0000256" key="6">
    <source>
        <dbReference type="ARBA" id="ARBA00022917"/>
    </source>
</evidence>
<keyword evidence="3 10" id="KW-0436">Ligase</keyword>
<evidence type="ECO:0000256" key="8">
    <source>
        <dbReference type="ARBA" id="ARBA00033033"/>
    </source>
</evidence>
<dbReference type="GO" id="GO:0032543">
    <property type="term" value="P:mitochondrial translation"/>
    <property type="evidence" value="ECO:0007669"/>
    <property type="project" value="TreeGrafter"/>
</dbReference>
<accession>A0A0A1THR0</accession>
<dbReference type="InterPro" id="IPR001412">
    <property type="entry name" value="aa-tRNA-synth_I_CS"/>
</dbReference>
<dbReference type="GO" id="GO:0006420">
    <property type="term" value="P:arginyl-tRNA aminoacylation"/>
    <property type="evidence" value="ECO:0007669"/>
    <property type="project" value="InterPro"/>
</dbReference>
<dbReference type="InterPro" id="IPR036695">
    <property type="entry name" value="Arg-tRNA-synth_N_sf"/>
</dbReference>
<evidence type="ECO:0000256" key="1">
    <source>
        <dbReference type="ARBA" id="ARBA00005594"/>
    </source>
</evidence>
<dbReference type="Gene3D" id="1.10.730.10">
    <property type="entry name" value="Isoleucyl-tRNA Synthetase, Domain 1"/>
    <property type="match status" value="1"/>
</dbReference>
<dbReference type="EC" id="6.1.1.19" evidence="2"/>
<dbReference type="SUPFAM" id="SSF47323">
    <property type="entry name" value="Anticodon-binding domain of a subclass of class I aminoacyl-tRNA synthetases"/>
    <property type="match status" value="1"/>
</dbReference>
<dbReference type="InterPro" id="IPR005148">
    <property type="entry name" value="Arg-tRNA-synth_N"/>
</dbReference>
<evidence type="ECO:0000256" key="3">
    <source>
        <dbReference type="ARBA" id="ARBA00022598"/>
    </source>
</evidence>
<dbReference type="GO" id="GO:0004814">
    <property type="term" value="F:arginine-tRNA ligase activity"/>
    <property type="evidence" value="ECO:0007669"/>
    <property type="project" value="UniProtKB-EC"/>
</dbReference>
<dbReference type="PANTHER" id="PTHR11956">
    <property type="entry name" value="ARGINYL-TRNA SYNTHETASE"/>
    <property type="match status" value="1"/>
</dbReference>
<dbReference type="Pfam" id="PF05746">
    <property type="entry name" value="DALR_1"/>
    <property type="match status" value="1"/>
</dbReference>
<keyword evidence="5 10" id="KW-0067">ATP-binding</keyword>
<dbReference type="STRING" id="1531966.A0A0A1THR0"/>
<dbReference type="NCBIfam" id="TIGR00456">
    <property type="entry name" value="argS"/>
    <property type="match status" value="1"/>
</dbReference>
<keyword evidence="7 10" id="KW-0030">Aminoacyl-tRNA synthetase</keyword>
<feature type="coiled-coil region" evidence="11">
    <location>
        <begin position="304"/>
        <end position="336"/>
    </location>
</feature>
<dbReference type="FunFam" id="3.40.50.620:FF:000058">
    <property type="entry name" value="Mitochondrial arginyl-tRNA synthetase"/>
    <property type="match status" value="1"/>
</dbReference>
<keyword evidence="11" id="KW-0175">Coiled coil</keyword>
<dbReference type="InterPro" id="IPR035684">
    <property type="entry name" value="ArgRS_core"/>
</dbReference>
<evidence type="ECO:0000256" key="5">
    <source>
        <dbReference type="ARBA" id="ARBA00022840"/>
    </source>
</evidence>
<comment type="similarity">
    <text evidence="1 10">Belongs to the class-I aminoacyl-tRNA synthetase family.</text>
</comment>
<evidence type="ECO:0000256" key="10">
    <source>
        <dbReference type="RuleBase" id="RU363038"/>
    </source>
</evidence>
<protein>
    <recommendedName>
        <fullName evidence="2">arginine--tRNA ligase</fullName>
        <ecNumber evidence="2">6.1.1.19</ecNumber>
    </recommendedName>
    <alternativeName>
        <fullName evidence="8">Arginyl-tRNA synthetase</fullName>
    </alternativeName>
</protein>